<feature type="domain" description="Cyclin-like" evidence="5">
    <location>
        <begin position="282"/>
        <end position="360"/>
    </location>
</feature>
<accession>A0ABR4NYS3</accession>
<dbReference type="Pfam" id="PF02984">
    <property type="entry name" value="Cyclin_C"/>
    <property type="match status" value="1"/>
</dbReference>
<organism evidence="6 7">
    <name type="scientific">Nakaseomyces bracarensis</name>
    <dbReference type="NCBI Taxonomy" id="273131"/>
    <lineage>
        <taxon>Eukaryota</taxon>
        <taxon>Fungi</taxon>
        <taxon>Dikarya</taxon>
        <taxon>Ascomycota</taxon>
        <taxon>Saccharomycotina</taxon>
        <taxon>Saccharomycetes</taxon>
        <taxon>Saccharomycetales</taxon>
        <taxon>Saccharomycetaceae</taxon>
        <taxon>Nakaseomyces</taxon>
    </lineage>
</organism>
<dbReference type="SUPFAM" id="SSF47954">
    <property type="entry name" value="Cyclin-like"/>
    <property type="match status" value="2"/>
</dbReference>
<dbReference type="InterPro" id="IPR036915">
    <property type="entry name" value="Cyclin-like_sf"/>
</dbReference>
<dbReference type="Gene3D" id="1.10.472.10">
    <property type="entry name" value="Cyclin-like"/>
    <property type="match status" value="2"/>
</dbReference>
<evidence type="ECO:0000256" key="3">
    <source>
        <dbReference type="ARBA" id="ARBA00023306"/>
    </source>
</evidence>
<feature type="domain" description="Cyclin-like" evidence="5">
    <location>
        <begin position="181"/>
        <end position="265"/>
    </location>
</feature>
<dbReference type="Proteomes" id="UP001623330">
    <property type="component" value="Unassembled WGS sequence"/>
</dbReference>
<name>A0ABR4NYS3_9SACH</name>
<evidence type="ECO:0000313" key="7">
    <source>
        <dbReference type="Proteomes" id="UP001623330"/>
    </source>
</evidence>
<keyword evidence="3" id="KW-0131">Cell cycle</keyword>
<dbReference type="InterPro" id="IPR048258">
    <property type="entry name" value="Cyclins_cyclin-box"/>
</dbReference>
<evidence type="ECO:0000256" key="4">
    <source>
        <dbReference type="RuleBase" id="RU000383"/>
    </source>
</evidence>
<comment type="caution">
    <text evidence="6">The sequence shown here is derived from an EMBL/GenBank/DDBJ whole genome shotgun (WGS) entry which is preliminary data.</text>
</comment>
<evidence type="ECO:0000256" key="2">
    <source>
        <dbReference type="ARBA" id="ARBA00023127"/>
    </source>
</evidence>
<dbReference type="PROSITE" id="PS00292">
    <property type="entry name" value="CYCLINS"/>
    <property type="match status" value="1"/>
</dbReference>
<dbReference type="InterPro" id="IPR006671">
    <property type="entry name" value="Cyclin_N"/>
</dbReference>
<reference evidence="6 7" key="1">
    <citation type="submission" date="2024-05" db="EMBL/GenBank/DDBJ databases">
        <title>Long read based assembly of the Candida bracarensis genome reveals expanded adhesin content.</title>
        <authorList>
            <person name="Marcet-Houben M."/>
            <person name="Ksiezopolska E."/>
            <person name="Gabaldon T."/>
        </authorList>
    </citation>
    <scope>NUCLEOTIDE SEQUENCE [LARGE SCALE GENOMIC DNA]</scope>
    <source>
        <strain evidence="6 7">CBM6</strain>
    </source>
</reference>
<dbReference type="InterPro" id="IPR013763">
    <property type="entry name" value="Cyclin-like_dom"/>
</dbReference>
<comment type="similarity">
    <text evidence="4">Belongs to the cyclin family.</text>
</comment>
<dbReference type="InterPro" id="IPR004367">
    <property type="entry name" value="Cyclin_C-dom"/>
</dbReference>
<dbReference type="Pfam" id="PF00134">
    <property type="entry name" value="Cyclin_N"/>
    <property type="match status" value="1"/>
</dbReference>
<keyword evidence="1" id="KW-0132">Cell division</keyword>
<evidence type="ECO:0000313" key="6">
    <source>
        <dbReference type="EMBL" id="KAL3234334.1"/>
    </source>
</evidence>
<dbReference type="EMBL" id="JBEVYD010000003">
    <property type="protein sequence ID" value="KAL3234334.1"/>
    <property type="molecule type" value="Genomic_DNA"/>
</dbReference>
<protein>
    <submittedName>
        <fullName evidence="6">G2/mitotic-specific cyclin-2</fullName>
    </submittedName>
</protein>
<gene>
    <name evidence="6" type="ORF">RNJ44_03096</name>
</gene>
<keyword evidence="7" id="KW-1185">Reference proteome</keyword>
<evidence type="ECO:0000256" key="1">
    <source>
        <dbReference type="ARBA" id="ARBA00022618"/>
    </source>
</evidence>
<evidence type="ECO:0000259" key="5">
    <source>
        <dbReference type="SMART" id="SM00385"/>
    </source>
</evidence>
<proteinExistence type="inferred from homology"/>
<dbReference type="InterPro" id="IPR039361">
    <property type="entry name" value="Cyclin"/>
</dbReference>
<keyword evidence="2 4" id="KW-0195">Cyclin</keyword>
<dbReference type="PANTHER" id="PTHR10177">
    <property type="entry name" value="CYCLINS"/>
    <property type="match status" value="1"/>
</dbReference>
<sequence>MDSKIAKNYFLPMKTNIVRKTLKTKYGSTIFSEYNLFPEKQKNRLKSKSLNEDSTILKLVLENYKYSKNTIFFGAKKGILTSSNPNLYTNVSIPVDPPESEKENAEYDVLILKKDQSSSFGDLKNTMNDVSGALSELSEDANTTSSNVYNYILGSDLSEVPSDLNIKSYSSLRQSRDLLLNWLVKVHQNMRLESETLYIAIRIIDKYLMAKEVQLEHLQLIGVTSLYIAAKYEEVLPPTIFQFSFETDGIFTNEDIKIAEVDILEVLEFNLNYPSPLLFLEKQMPTDLYNLREVKIMAIFLLEVMLIDFRFLGYTVSNRATASVLVASRMYNQTITNITERLKREKCIATLESICKNLIQYLFEPEIHPELIKKFRSPNNFYVAEKALTFIKFLAKKNV</sequence>
<dbReference type="SMART" id="SM00385">
    <property type="entry name" value="CYCLIN"/>
    <property type="match status" value="2"/>
</dbReference>